<feature type="compositionally biased region" description="Acidic residues" evidence="1">
    <location>
        <begin position="22"/>
        <end position="32"/>
    </location>
</feature>
<evidence type="ECO:0000313" key="2">
    <source>
        <dbReference type="EMBL" id="KAJ7391258.1"/>
    </source>
</evidence>
<keyword evidence="3" id="KW-1185">Reference proteome</keyword>
<dbReference type="Proteomes" id="UP001163046">
    <property type="component" value="Unassembled WGS sequence"/>
</dbReference>
<name>A0A9X0DA61_9CNID</name>
<protein>
    <submittedName>
        <fullName evidence="2">Uncharacterized protein</fullName>
    </submittedName>
</protein>
<feature type="region of interest" description="Disordered" evidence="1">
    <location>
        <begin position="1"/>
        <end position="43"/>
    </location>
</feature>
<proteinExistence type="predicted"/>
<dbReference type="EMBL" id="MU825407">
    <property type="protein sequence ID" value="KAJ7391258.1"/>
    <property type="molecule type" value="Genomic_DNA"/>
</dbReference>
<comment type="caution">
    <text evidence="2">The sequence shown here is derived from an EMBL/GenBank/DDBJ whole genome shotgun (WGS) entry which is preliminary data.</text>
</comment>
<organism evidence="2 3">
    <name type="scientific">Desmophyllum pertusum</name>
    <dbReference type="NCBI Taxonomy" id="174260"/>
    <lineage>
        <taxon>Eukaryota</taxon>
        <taxon>Metazoa</taxon>
        <taxon>Cnidaria</taxon>
        <taxon>Anthozoa</taxon>
        <taxon>Hexacorallia</taxon>
        <taxon>Scleractinia</taxon>
        <taxon>Caryophylliina</taxon>
        <taxon>Caryophylliidae</taxon>
        <taxon>Desmophyllum</taxon>
    </lineage>
</organism>
<sequence length="267" mass="29429">MCDDSDELTAESGPLSDTDQSQQEDDEGFVEEQNDRTVASVDAMLATETDSADTADADCEGPDIVDVDASTSSNSYCDLQMSFGGSCCCSKHQEWHHSPDVAKKTFALRPFTKKDNGPHYHNTGFLLYLAEVNDAFNLSLVEYNIFEADPLLSQCHATVAKVAKVSKSKAKVSTKIAKVSTEKAKKKEKPKGKILEVESLTKENYVIESDDSSYSDDEDGPLANALQSPFSRSAVQFQLVGWRTCGWQRTITTSSRRSPSPLRWLFV</sequence>
<evidence type="ECO:0000313" key="3">
    <source>
        <dbReference type="Proteomes" id="UP001163046"/>
    </source>
</evidence>
<evidence type="ECO:0000256" key="1">
    <source>
        <dbReference type="SAM" id="MobiDB-lite"/>
    </source>
</evidence>
<gene>
    <name evidence="2" type="ORF">OS493_019389</name>
</gene>
<accession>A0A9X0DA61</accession>
<dbReference type="AlphaFoldDB" id="A0A9X0DA61"/>
<reference evidence="2" key="1">
    <citation type="submission" date="2023-01" db="EMBL/GenBank/DDBJ databases">
        <title>Genome assembly of the deep-sea coral Lophelia pertusa.</title>
        <authorList>
            <person name="Herrera S."/>
            <person name="Cordes E."/>
        </authorList>
    </citation>
    <scope>NUCLEOTIDE SEQUENCE</scope>
    <source>
        <strain evidence="2">USNM1676648</strain>
        <tissue evidence="2">Polyp</tissue>
    </source>
</reference>